<sequence length="821" mass="94394">MVVNNYLNERKTHPEVIDLIVLGFTGKLLQWWNNCLTEESKEDIKTAVQKNEEGLPIFKDPLERGIPDGVNTLIYTIINHFVGKPSNITSKIYDQLSNLRCRTLGDYRWYEDVFTTKVMNRSDCNSPFWKEKFINGLPTLFGEKVKETLCNSLGEIDYDSLTYGDISSTIRSVGMKMCRDFKIQSQANKSKTKYELGTFCTQYGLPSVAPSKRKSKQRRPKSPEKPHRKKTKSRYYRKQSYSNTKEGDFYKKPSRSKSTGKYEKIPKASGKYFNCGKKGHFRHECKVEAKTLINTLINDQQSKDKIFKLLELDHIEHESTSSSNEHEIYQPSSSKPSRNYSSSSKPRIDLACKDNCCRNKSLSILTKKEESILDLIEQIEDPVIKAQKLIQFNKVKAQSKTKERTLSQEFNISKVQKGILINPKYHGTSPGYLTIIPSKKNQTKNPMSIPHPANNSHKACILHKKISCITSSDLKKMVFQSKCVTRNYLACSEKTLSPTSQWKMAENREKRKAPIQDYPQFTRFTEQPFEMNEGASSNPEAVPLQEYATVEHSSGNIVISLQETPTPIPSSGNIVDDVLRYTLQENLVKDSYGINSNFPYPTKTILDLLHLAYILHNTDLFQRTLKALKNHLRNLEERNDHITGLLSGKEEIRSKDKTVLMGTCFARLSLKTQASVRSAFANLPSEIQVRILGSKAVSESLDLWFRHFRVLITTSRNAMAMSRWEAYFGSSLRVYERAKHPFPGLLINYSDLLEDEEEDNQMNPHWLSQMFEYGFVRFIKLTSHNQVNQLPAIIKDTVTRVPSPYVSLRYWSTLPEWEMNE</sequence>
<dbReference type="Pfam" id="PF22909">
    <property type="entry name" value="Caulimovir_coat_dom"/>
    <property type="match status" value="1"/>
</dbReference>
<evidence type="ECO:0000256" key="2">
    <source>
        <dbReference type="SAM" id="MobiDB-lite"/>
    </source>
</evidence>
<feature type="compositionally biased region" description="Basic residues" evidence="2">
    <location>
        <begin position="211"/>
        <end position="237"/>
    </location>
</feature>
<accession>A0AAW2DKQ2</accession>
<dbReference type="PANTHER" id="PTHR33054">
    <property type="entry name" value="CCHC-TYPE DOMAIN-CONTAINING PROTEIN"/>
    <property type="match status" value="1"/>
</dbReference>
<feature type="compositionally biased region" description="Low complexity" evidence="2">
    <location>
        <begin position="331"/>
        <end position="345"/>
    </location>
</feature>
<evidence type="ECO:0000256" key="1">
    <source>
        <dbReference type="SAM" id="Coils"/>
    </source>
</evidence>
<feature type="domain" description="DUF7746" evidence="3">
    <location>
        <begin position="1"/>
        <end position="50"/>
    </location>
</feature>
<dbReference type="EMBL" id="JAZDWU010000002">
    <property type="protein sequence ID" value="KAL0009745.1"/>
    <property type="molecule type" value="Genomic_DNA"/>
</dbReference>
<feature type="compositionally biased region" description="Basic and acidic residues" evidence="2">
    <location>
        <begin position="318"/>
        <end position="328"/>
    </location>
</feature>
<reference evidence="4 5" key="1">
    <citation type="submission" date="2024-01" db="EMBL/GenBank/DDBJ databases">
        <title>A telomere-to-telomere, gap-free genome of sweet tea (Lithocarpus litseifolius).</title>
        <authorList>
            <person name="Zhou J."/>
        </authorList>
    </citation>
    <scope>NUCLEOTIDE SEQUENCE [LARGE SCALE GENOMIC DNA]</scope>
    <source>
        <strain evidence="4">Zhou-2022a</strain>
        <tissue evidence="4">Leaf</tissue>
    </source>
</reference>
<dbReference type="InterPro" id="IPR056648">
    <property type="entry name" value="DUF7746"/>
</dbReference>
<evidence type="ECO:0000313" key="5">
    <source>
        <dbReference type="Proteomes" id="UP001459277"/>
    </source>
</evidence>
<proteinExistence type="predicted"/>
<feature type="coiled-coil region" evidence="1">
    <location>
        <begin position="618"/>
        <end position="645"/>
    </location>
</feature>
<dbReference type="Pfam" id="PF24925">
    <property type="entry name" value="DUF7746"/>
    <property type="match status" value="1"/>
</dbReference>
<dbReference type="PANTHER" id="PTHR33054:SF9">
    <property type="entry name" value="CCHC-TYPE DOMAIN-CONTAINING PROTEIN"/>
    <property type="match status" value="1"/>
</dbReference>
<comment type="caution">
    <text evidence="4">The sequence shown here is derived from an EMBL/GenBank/DDBJ whole genome shotgun (WGS) entry which is preliminary data.</text>
</comment>
<feature type="region of interest" description="Disordered" evidence="2">
    <location>
        <begin position="318"/>
        <end position="346"/>
    </location>
</feature>
<feature type="region of interest" description="Disordered" evidence="2">
    <location>
        <begin position="207"/>
        <end position="238"/>
    </location>
</feature>
<evidence type="ECO:0000259" key="3">
    <source>
        <dbReference type="Pfam" id="PF24925"/>
    </source>
</evidence>
<keyword evidence="5" id="KW-1185">Reference proteome</keyword>
<name>A0AAW2DKQ2_9ROSI</name>
<dbReference type="Proteomes" id="UP001459277">
    <property type="component" value="Unassembled WGS sequence"/>
</dbReference>
<keyword evidence="1" id="KW-0175">Coiled coil</keyword>
<gene>
    <name evidence="4" type="ORF">SO802_004853</name>
</gene>
<dbReference type="AlphaFoldDB" id="A0AAW2DKQ2"/>
<evidence type="ECO:0000313" key="4">
    <source>
        <dbReference type="EMBL" id="KAL0009745.1"/>
    </source>
</evidence>
<organism evidence="4 5">
    <name type="scientific">Lithocarpus litseifolius</name>
    <dbReference type="NCBI Taxonomy" id="425828"/>
    <lineage>
        <taxon>Eukaryota</taxon>
        <taxon>Viridiplantae</taxon>
        <taxon>Streptophyta</taxon>
        <taxon>Embryophyta</taxon>
        <taxon>Tracheophyta</taxon>
        <taxon>Spermatophyta</taxon>
        <taxon>Magnoliopsida</taxon>
        <taxon>eudicotyledons</taxon>
        <taxon>Gunneridae</taxon>
        <taxon>Pentapetalae</taxon>
        <taxon>rosids</taxon>
        <taxon>fabids</taxon>
        <taxon>Fagales</taxon>
        <taxon>Fagaceae</taxon>
        <taxon>Lithocarpus</taxon>
    </lineage>
</organism>
<feature type="region of interest" description="Disordered" evidence="2">
    <location>
        <begin position="244"/>
        <end position="263"/>
    </location>
</feature>
<protein>
    <recommendedName>
        <fullName evidence="3">DUF7746 domain-containing protein</fullName>
    </recommendedName>
</protein>